<dbReference type="Proteomes" id="UP000669060">
    <property type="component" value="Unassembled WGS sequence"/>
</dbReference>
<organism evidence="5 6">
    <name type="scientific">Pseudomonas schmalbachii</name>
    <dbReference type="NCBI Taxonomy" id="2816993"/>
    <lineage>
        <taxon>Bacteria</taxon>
        <taxon>Pseudomonadati</taxon>
        <taxon>Pseudomonadota</taxon>
        <taxon>Gammaproteobacteria</taxon>
        <taxon>Pseudomonadales</taxon>
        <taxon>Pseudomonadaceae</taxon>
        <taxon>Pseudomonas</taxon>
    </lineage>
</organism>
<evidence type="ECO:0000313" key="5">
    <source>
        <dbReference type="EMBL" id="MBO3275476.1"/>
    </source>
</evidence>
<dbReference type="InterPro" id="IPR052069">
    <property type="entry name" value="Ca-reg_mRNA-binding_domain"/>
</dbReference>
<dbReference type="Pfam" id="PF06961">
    <property type="entry name" value="DUF1294"/>
    <property type="match status" value="1"/>
</dbReference>
<reference evidence="5 6" key="1">
    <citation type="submission" date="2020-12" db="EMBL/GenBank/DDBJ databases">
        <title>Pseudomonas schmalbachii sp. nov. isolated from millipede gut.</title>
        <authorList>
            <person name="Shelomi M."/>
        </authorList>
    </citation>
    <scope>NUCLEOTIDE SEQUENCE [LARGE SCALE GENOMIC DNA]</scope>
    <source>
        <strain evidence="5 6">Milli4</strain>
    </source>
</reference>
<keyword evidence="6" id="KW-1185">Reference proteome</keyword>
<evidence type="ECO:0000313" key="6">
    <source>
        <dbReference type="Proteomes" id="UP000669060"/>
    </source>
</evidence>
<proteinExistence type="predicted"/>
<dbReference type="CDD" id="cd04458">
    <property type="entry name" value="CSP_CDS"/>
    <property type="match status" value="1"/>
</dbReference>
<keyword evidence="3" id="KW-1133">Transmembrane helix</keyword>
<evidence type="ECO:0000256" key="3">
    <source>
        <dbReference type="SAM" id="Phobius"/>
    </source>
</evidence>
<dbReference type="EMBL" id="JAELYA010000003">
    <property type="protein sequence ID" value="MBO3275476.1"/>
    <property type="molecule type" value="Genomic_DNA"/>
</dbReference>
<keyword evidence="3" id="KW-0472">Membrane</keyword>
<keyword evidence="3" id="KW-0812">Transmembrane</keyword>
<comment type="subcellular location">
    <subcellularLocation>
        <location evidence="2">Cytoplasm</location>
    </subcellularLocation>
</comment>
<dbReference type="Pfam" id="PF00313">
    <property type="entry name" value="CSD"/>
    <property type="match status" value="1"/>
</dbReference>
<dbReference type="InterPro" id="IPR010718">
    <property type="entry name" value="DUF1294"/>
</dbReference>
<protein>
    <submittedName>
        <fullName evidence="5">DUF1294 domain-containing protein</fullName>
    </submittedName>
</protein>
<dbReference type="RefSeq" id="WP_208313428.1">
    <property type="nucleotide sequence ID" value="NZ_JAELYA010000003.1"/>
</dbReference>
<dbReference type="PROSITE" id="PS51857">
    <property type="entry name" value="CSD_2"/>
    <property type="match status" value="1"/>
</dbReference>
<gene>
    <name evidence="5" type="ORF">JFY56_09590</name>
</gene>
<comment type="caution">
    <text evidence="5">The sequence shown here is derived from an EMBL/GenBank/DDBJ whole genome shotgun (WGS) entry which is preliminary data.</text>
</comment>
<keyword evidence="1" id="KW-0597">Phosphoprotein</keyword>
<name>A0ABS3TPA0_9PSED</name>
<evidence type="ECO:0000256" key="2">
    <source>
        <dbReference type="RuleBase" id="RU000408"/>
    </source>
</evidence>
<dbReference type="PANTHER" id="PTHR12962:SF1">
    <property type="entry name" value="COLD SHOCK DOMAIN-CONTAINING PROTEIN CG9705"/>
    <property type="match status" value="1"/>
</dbReference>
<evidence type="ECO:0000256" key="1">
    <source>
        <dbReference type="ARBA" id="ARBA00022553"/>
    </source>
</evidence>
<dbReference type="Gene3D" id="2.40.50.140">
    <property type="entry name" value="Nucleic acid-binding proteins"/>
    <property type="match status" value="1"/>
</dbReference>
<dbReference type="SUPFAM" id="SSF50249">
    <property type="entry name" value="Nucleic acid-binding proteins"/>
    <property type="match status" value="1"/>
</dbReference>
<accession>A0ABS3TPA0</accession>
<dbReference type="InterPro" id="IPR002059">
    <property type="entry name" value="CSP_DNA-bd"/>
</dbReference>
<feature type="transmembrane region" description="Helical" evidence="3">
    <location>
        <begin position="133"/>
        <end position="151"/>
    </location>
</feature>
<dbReference type="PANTHER" id="PTHR12962">
    <property type="entry name" value="CALCIUM-REGULATED HEAT STABLE PROTEIN CRHSP-24-RELATED"/>
    <property type="match status" value="1"/>
</dbReference>
<feature type="domain" description="CSD" evidence="4">
    <location>
        <begin position="3"/>
        <end position="67"/>
    </location>
</feature>
<dbReference type="InterPro" id="IPR012340">
    <property type="entry name" value="NA-bd_OB-fold"/>
</dbReference>
<dbReference type="PROSITE" id="PS00352">
    <property type="entry name" value="CSD_1"/>
    <property type="match status" value="1"/>
</dbReference>
<dbReference type="InterPro" id="IPR011129">
    <property type="entry name" value="CSD"/>
</dbReference>
<dbReference type="InterPro" id="IPR019844">
    <property type="entry name" value="CSD_CS"/>
</dbReference>
<dbReference type="SMART" id="SM00357">
    <property type="entry name" value="CSP"/>
    <property type="match status" value="1"/>
</dbReference>
<feature type="transmembrane region" description="Helical" evidence="3">
    <location>
        <begin position="195"/>
        <end position="212"/>
    </location>
</feature>
<sequence>MSERNGVVSRWDDAKGFGFIRPQSGGEEVFLHISAFRGDRRPVSGDQVCFVPGTDRQGRPRAEHARLAGLAVDSPEIRRKPQAPVTREKVRAGRKLAEQRPQRHVARVLPVLAVLLALPLAGAVVWLAQGRVWWVPLLYPLLSVVAFLAYWRDKSSARQGAWRTPEQTLHLLEVLGGWPGALLAQQVFRHKTRKASYQIVFWAIVVLHQLFWGDWLSGGRLLAMLGIPAFS</sequence>
<evidence type="ECO:0000259" key="4">
    <source>
        <dbReference type="PROSITE" id="PS51857"/>
    </source>
</evidence>
<feature type="transmembrane region" description="Helical" evidence="3">
    <location>
        <begin position="104"/>
        <end position="127"/>
    </location>
</feature>